<feature type="region of interest" description="Disordered" evidence="1">
    <location>
        <begin position="59"/>
        <end position="81"/>
    </location>
</feature>
<feature type="compositionally biased region" description="Polar residues" evidence="1">
    <location>
        <begin position="68"/>
        <end position="81"/>
    </location>
</feature>
<evidence type="ECO:0000313" key="3">
    <source>
        <dbReference type="Proteomes" id="UP000595090"/>
    </source>
</evidence>
<name>A0A7T0M120_9CAUD</name>
<evidence type="ECO:0000256" key="1">
    <source>
        <dbReference type="SAM" id="MobiDB-lite"/>
    </source>
</evidence>
<evidence type="ECO:0000313" key="2">
    <source>
        <dbReference type="EMBL" id="QPL14106.1"/>
    </source>
</evidence>
<feature type="region of interest" description="Disordered" evidence="1">
    <location>
        <begin position="1"/>
        <end position="21"/>
    </location>
</feature>
<organism evidence="2 3">
    <name type="scientific">Streptomyces phage TurkishDelight</name>
    <dbReference type="NCBI Taxonomy" id="2793708"/>
    <lineage>
        <taxon>Viruses</taxon>
        <taxon>Duplodnaviria</taxon>
        <taxon>Heunggongvirae</taxon>
        <taxon>Uroviricota</taxon>
        <taxon>Caudoviricetes</taxon>
        <taxon>Dolmabahcevirus</taxon>
        <taxon>Dolmabahcevirus turkishdelight</taxon>
    </lineage>
</organism>
<dbReference type="KEGG" id="vg:80020363"/>
<reference evidence="2 3" key="1">
    <citation type="submission" date="2020-11" db="EMBL/GenBank/DDBJ databases">
        <authorList>
            <person name="Asamoah-Frimpong E.A."/>
            <person name="Attaran A."/>
            <person name="Berhane B."/>
            <person name="Boone B.K."/>
            <person name="Cesta G."/>
            <person name="Chorbajian C."/>
            <person name="Cowan J.T."/>
            <person name="Datu D.V."/>
            <person name="Der L."/>
            <person name="Egbunine A.O."/>
            <person name="Giampietro H."/>
            <person name="Gunnison R.P."/>
            <person name="Joseph M.A."/>
            <person name="Kiewe T."/>
            <person name="Oboh E.C."/>
            <person name="O'Neill K."/>
            <person name="Oxlaj J.A."/>
            <person name="Patel A.K."/>
            <person name="Saqaf K."/>
            <person name="Vuong K."/>
            <person name="Walker C."/>
            <person name="Wikina T."/>
            <person name="Yan T."/>
            <person name="Avazpour P."/>
            <person name="Kim F.M."/>
            <person name="Mason K.J."/>
            <person name="Nguyen D.A."/>
            <person name="Pettit S.M."/>
            <person name="Zhou O.J."/>
            <person name="Brissett D.L."/>
            <person name="Gualtieri C."/>
            <person name="Hufford T.M."/>
            <person name="Ko J.M."/>
            <person name="Novak J.K."/>
            <person name="Smith Z.M."/>
            <person name="Erill I."/>
            <person name="Caruso S.M."/>
            <person name="Garlena R.A."/>
            <person name="Russell D.A."/>
            <person name="Pope W.H."/>
            <person name="Jacobs-Sera D."/>
            <person name="Hatfull G.F."/>
        </authorList>
    </citation>
    <scope>NUCLEOTIDE SEQUENCE [LARGE SCALE GENOMIC DNA]</scope>
</reference>
<dbReference type="GeneID" id="80020363"/>
<dbReference type="RefSeq" id="YP_010755693.1">
    <property type="nucleotide sequence ID" value="NC_073473.1"/>
</dbReference>
<dbReference type="Proteomes" id="UP000595090">
    <property type="component" value="Segment"/>
</dbReference>
<keyword evidence="3" id="KW-1185">Reference proteome</keyword>
<accession>A0A7T0M120</accession>
<gene>
    <name evidence="2" type="primary">77</name>
    <name evidence="2" type="ORF">SEA_TURKISHDELIGHT_77</name>
</gene>
<sequence>MSARTWRPDGPGSFQAPEGVHAVRDGRGRLWTRNTTRWTCTGSHWIRWRVLVADHGPVTEAADHPAQRATSSGPATSGRTP</sequence>
<dbReference type="EMBL" id="MW291017">
    <property type="protein sequence ID" value="QPL14106.1"/>
    <property type="molecule type" value="Genomic_DNA"/>
</dbReference>
<proteinExistence type="predicted"/>
<protein>
    <submittedName>
        <fullName evidence="2">Uncharacterized protein</fullName>
    </submittedName>
</protein>